<dbReference type="CDD" id="cd00096">
    <property type="entry name" value="Ig"/>
    <property type="match status" value="1"/>
</dbReference>
<dbReference type="Pfam" id="PF13927">
    <property type="entry name" value="Ig_3"/>
    <property type="match status" value="1"/>
</dbReference>
<comment type="caution">
    <text evidence="4">The sequence shown here is derived from an EMBL/GenBank/DDBJ whole genome shotgun (WGS) entry which is preliminary data.</text>
</comment>
<organism evidence="4 5">
    <name type="scientific">Porites lobata</name>
    <dbReference type="NCBI Taxonomy" id="104759"/>
    <lineage>
        <taxon>Eukaryota</taxon>
        <taxon>Metazoa</taxon>
        <taxon>Cnidaria</taxon>
        <taxon>Anthozoa</taxon>
        <taxon>Hexacorallia</taxon>
        <taxon>Scleractinia</taxon>
        <taxon>Fungiina</taxon>
        <taxon>Poritidae</taxon>
        <taxon>Porites</taxon>
    </lineage>
</organism>
<sequence>MTGIPDVKESHLLNGYCSSTLTPKADNDESDLKEELYACKEATRKLLEKMREFQAEVEKNMEELKREFQNLTQSTMKELKELKELRALLEENKMELKRVLAENDKGDPFLEKRRASSDHESDVDNTRRPLFKRVKCIFGSTKKSRKGKKKMQALPPQAATDQLALVAPEAKTKDKDVSNTELFTESGAERRPSRRKGSSGEVSVVSFGANIVSGIAFPHSRAKGSLKSLPGLPVMYYFPDEFKDSDQLDESEGYFHSRQWRSKNRSWPEKHTFQVLDQIPQNGTEAEPINITMHPKSQTEKEGARVEFKCKVDKKKENVIYQWRKDGVAIPGKNDSTLVLDVVELRDFGSYTCYVKYQDSFNEGKESICATLDVIPQSRNGMRPKRLRELDINTRDEIALLLQKIKFGLGGFKKVAAEYGMTQVQIGALENSREPGNDVLEFIVMSKPDLTVYSFCKTLKGDKFKRCDIVGKLEDHFLVQDETNNTNFLKNSE</sequence>
<dbReference type="InterPro" id="IPR036179">
    <property type="entry name" value="Ig-like_dom_sf"/>
</dbReference>
<gene>
    <name evidence="4" type="ORF">PLOB_00032656</name>
</gene>
<evidence type="ECO:0000313" key="5">
    <source>
        <dbReference type="Proteomes" id="UP001159405"/>
    </source>
</evidence>
<feature type="coiled-coil region" evidence="1">
    <location>
        <begin position="43"/>
        <end position="102"/>
    </location>
</feature>
<dbReference type="InterPro" id="IPR003599">
    <property type="entry name" value="Ig_sub"/>
</dbReference>
<dbReference type="InterPro" id="IPR013783">
    <property type="entry name" value="Ig-like_fold"/>
</dbReference>
<dbReference type="PROSITE" id="PS50835">
    <property type="entry name" value="IG_LIKE"/>
    <property type="match status" value="1"/>
</dbReference>
<dbReference type="SMART" id="SM00409">
    <property type="entry name" value="IG"/>
    <property type="match status" value="1"/>
</dbReference>
<dbReference type="SUPFAM" id="SSF48726">
    <property type="entry name" value="Immunoglobulin"/>
    <property type="match status" value="1"/>
</dbReference>
<dbReference type="InterPro" id="IPR011029">
    <property type="entry name" value="DEATH-like_dom_sf"/>
</dbReference>
<evidence type="ECO:0000256" key="1">
    <source>
        <dbReference type="SAM" id="Coils"/>
    </source>
</evidence>
<dbReference type="SMART" id="SM00408">
    <property type="entry name" value="IGc2"/>
    <property type="match status" value="1"/>
</dbReference>
<dbReference type="InterPro" id="IPR007110">
    <property type="entry name" value="Ig-like_dom"/>
</dbReference>
<dbReference type="InterPro" id="IPR003598">
    <property type="entry name" value="Ig_sub2"/>
</dbReference>
<reference evidence="4 5" key="1">
    <citation type="submission" date="2022-05" db="EMBL/GenBank/DDBJ databases">
        <authorList>
            <consortium name="Genoscope - CEA"/>
            <person name="William W."/>
        </authorList>
    </citation>
    <scope>NUCLEOTIDE SEQUENCE [LARGE SCALE GENOMIC DNA]</scope>
</reference>
<proteinExistence type="predicted"/>
<dbReference type="Proteomes" id="UP001159405">
    <property type="component" value="Unassembled WGS sequence"/>
</dbReference>
<protein>
    <recommendedName>
        <fullName evidence="3">Ig-like domain-containing protein</fullName>
    </recommendedName>
</protein>
<dbReference type="Gene3D" id="1.10.533.10">
    <property type="entry name" value="Death Domain, Fas"/>
    <property type="match status" value="1"/>
</dbReference>
<accession>A0ABN8NZ32</accession>
<evidence type="ECO:0000259" key="3">
    <source>
        <dbReference type="PROSITE" id="PS50835"/>
    </source>
</evidence>
<dbReference type="EMBL" id="CALNXK010000043">
    <property type="protein sequence ID" value="CAH3126801.1"/>
    <property type="molecule type" value="Genomic_DNA"/>
</dbReference>
<keyword evidence="1" id="KW-0175">Coiled coil</keyword>
<evidence type="ECO:0000256" key="2">
    <source>
        <dbReference type="SAM" id="MobiDB-lite"/>
    </source>
</evidence>
<keyword evidence="5" id="KW-1185">Reference proteome</keyword>
<evidence type="ECO:0000313" key="4">
    <source>
        <dbReference type="EMBL" id="CAH3126801.1"/>
    </source>
</evidence>
<feature type="region of interest" description="Disordered" evidence="2">
    <location>
        <begin position="169"/>
        <end position="201"/>
    </location>
</feature>
<dbReference type="Gene3D" id="2.60.40.10">
    <property type="entry name" value="Immunoglobulins"/>
    <property type="match status" value="1"/>
</dbReference>
<feature type="domain" description="Ig-like" evidence="3">
    <location>
        <begin position="288"/>
        <end position="369"/>
    </location>
</feature>
<name>A0ABN8NZ32_9CNID</name>